<organism evidence="3 5">
    <name type="scientific">Bacillus thuringiensis</name>
    <dbReference type="NCBI Taxonomy" id="1428"/>
    <lineage>
        <taxon>Bacteria</taxon>
        <taxon>Bacillati</taxon>
        <taxon>Bacillota</taxon>
        <taxon>Bacilli</taxon>
        <taxon>Bacillales</taxon>
        <taxon>Bacillaceae</taxon>
        <taxon>Bacillus</taxon>
        <taxon>Bacillus cereus group</taxon>
    </lineage>
</organism>
<evidence type="ECO:0000313" key="2">
    <source>
        <dbReference type="EMBL" id="AJG77679.1"/>
    </source>
</evidence>
<evidence type="ECO:0000313" key="5">
    <source>
        <dbReference type="Proteomes" id="UP000501107"/>
    </source>
</evidence>
<dbReference type="Proteomes" id="UP000501107">
    <property type="component" value="Chromosome"/>
</dbReference>
<dbReference type="Pfam" id="PF07179">
    <property type="entry name" value="SseB"/>
    <property type="match status" value="1"/>
</dbReference>
<protein>
    <submittedName>
        <fullName evidence="3">SseB family protein</fullName>
    </submittedName>
</protein>
<dbReference type="KEGG" id="btw:BF38_3401"/>
<name>A0A0B5NIV1_BACTU</name>
<evidence type="ECO:0000313" key="4">
    <source>
        <dbReference type="Proteomes" id="UP000031876"/>
    </source>
</evidence>
<gene>
    <name evidence="2" type="ORF">BF38_3401</name>
    <name evidence="3" type="ORF">FOC89_24710</name>
</gene>
<feature type="domain" description="SseB protein N-terminal" evidence="1">
    <location>
        <begin position="9"/>
        <end position="130"/>
    </location>
</feature>
<dbReference type="InterPro" id="IPR009839">
    <property type="entry name" value="SseB_N"/>
</dbReference>
<evidence type="ECO:0000259" key="1">
    <source>
        <dbReference type="Pfam" id="PF07179"/>
    </source>
</evidence>
<reference evidence="2 4" key="1">
    <citation type="journal article" date="2015" name="Genome Announc.">
        <title>Complete genome sequences for 35 biothreat assay-relevant bacillus species.</title>
        <authorList>
            <person name="Johnson S.L."/>
            <person name="Daligault H.E."/>
            <person name="Davenport K.W."/>
            <person name="Jaissle J."/>
            <person name="Frey K.G."/>
            <person name="Ladner J.T."/>
            <person name="Broomall S.M."/>
            <person name="Bishop-Lilly K.A."/>
            <person name="Bruce D.C."/>
            <person name="Gibbons H.S."/>
            <person name="Coyne S.R."/>
            <person name="Lo C.C."/>
            <person name="Meincke L."/>
            <person name="Munk A.C."/>
            <person name="Koroleva G.I."/>
            <person name="Rosenzweig C.N."/>
            <person name="Palacios G.F."/>
            <person name="Redden C.L."/>
            <person name="Minogue T.D."/>
            <person name="Chain P.S."/>
        </authorList>
    </citation>
    <scope>NUCLEOTIDE SEQUENCE [LARGE SCALE GENOMIC DNA]</scope>
    <source>
        <strain evidence="2 4">HD1011</strain>
    </source>
</reference>
<evidence type="ECO:0000313" key="3">
    <source>
        <dbReference type="EMBL" id="QKH27012.1"/>
    </source>
</evidence>
<dbReference type="AlphaFoldDB" id="A0A0B5NIV1"/>
<dbReference type="EMBL" id="CP009335">
    <property type="protein sequence ID" value="AJG77679.1"/>
    <property type="molecule type" value="Genomic_DNA"/>
</dbReference>
<sequence>MNLLEICPLDEALVEALQNEEKRVRFYEILQKSNLYVVASVEGDTTVDEEGNLISTENTQLQIHYFEMDEGLMLPLYSDLKHLEMVIPEECPYVSMNAVELLKTIDLEANVILNPGTKFQKLFVKEEIEAICDNSIFDVFSKGNK</sequence>
<proteinExistence type="predicted"/>
<dbReference type="Proteomes" id="UP000031876">
    <property type="component" value="Chromosome"/>
</dbReference>
<dbReference type="EMBL" id="CP053980">
    <property type="protein sequence ID" value="QKH27012.1"/>
    <property type="molecule type" value="Genomic_DNA"/>
</dbReference>
<reference evidence="3 5" key="2">
    <citation type="submission" date="2020-05" db="EMBL/GenBank/DDBJ databases">
        <title>FDA dAtabase for Regulatory Grade micrObial Sequences (FDA-ARGOS): Supporting development and validation of Infectious Disease Dx tests.</title>
        <authorList>
            <person name="Nelson B."/>
            <person name="Plummer A."/>
            <person name="Tallon L."/>
            <person name="Sadzewicz L."/>
            <person name="Zhao X."/>
            <person name="Vavikolanu K."/>
            <person name="Mehta A."/>
            <person name="Aluvathingal J."/>
            <person name="Nadendla S."/>
            <person name="Myers T."/>
            <person name="Yan Y."/>
            <person name="Sichtig H."/>
        </authorList>
    </citation>
    <scope>NUCLEOTIDE SEQUENCE [LARGE SCALE GENOMIC DNA]</scope>
    <source>
        <strain evidence="3 5">FDAARGOS_795</strain>
    </source>
</reference>
<dbReference type="RefSeq" id="WP_001050358.1">
    <property type="nucleotide sequence ID" value="NZ_CP009335.1"/>
</dbReference>
<accession>A0A0B5NIV1</accession>